<dbReference type="AlphaFoldDB" id="A0A3B7MH74"/>
<dbReference type="InterPro" id="IPR050181">
    <property type="entry name" value="Cold_shock_domain"/>
</dbReference>
<dbReference type="InterPro" id="IPR011129">
    <property type="entry name" value="CSD"/>
</dbReference>
<dbReference type="Pfam" id="PF00313">
    <property type="entry name" value="CSD"/>
    <property type="match status" value="1"/>
</dbReference>
<evidence type="ECO:0000313" key="3">
    <source>
        <dbReference type="EMBL" id="AXY72937.1"/>
    </source>
</evidence>
<dbReference type="SUPFAM" id="SSF50249">
    <property type="entry name" value="Nucleic acid-binding proteins"/>
    <property type="match status" value="1"/>
</dbReference>
<feature type="domain" description="CSD" evidence="2">
    <location>
        <begin position="87"/>
        <end position="148"/>
    </location>
</feature>
<dbReference type="PROSITE" id="PS51857">
    <property type="entry name" value="CSD_2"/>
    <property type="match status" value="1"/>
</dbReference>
<evidence type="ECO:0000313" key="4">
    <source>
        <dbReference type="Proteomes" id="UP000263900"/>
    </source>
</evidence>
<evidence type="ECO:0000259" key="2">
    <source>
        <dbReference type="PROSITE" id="PS51857"/>
    </source>
</evidence>
<reference evidence="3 4" key="1">
    <citation type="submission" date="2018-09" db="EMBL/GenBank/DDBJ databases">
        <title>Genome sequencing of strain 6GH32-13.</title>
        <authorList>
            <person name="Weon H.-Y."/>
            <person name="Heo J."/>
            <person name="Kwon S.-W."/>
        </authorList>
    </citation>
    <scope>NUCLEOTIDE SEQUENCE [LARGE SCALE GENOMIC DNA]</scope>
    <source>
        <strain evidence="3 4">5GH32-13</strain>
    </source>
</reference>
<proteinExistence type="predicted"/>
<dbReference type="Proteomes" id="UP000263900">
    <property type="component" value="Chromosome"/>
</dbReference>
<protein>
    <submittedName>
        <fullName evidence="3">Cold shock domain-containing protein</fullName>
    </submittedName>
</protein>
<name>A0A3B7MH74_9BACT</name>
<sequence>MAKSQETIGKKEKEKKKAKERQEKLQRKQERKANNKGKSFEDMIAYVDENGNFSSTPIDPQKKRVINVEDIQIGVPKQAPIPETERIRKGVVKFFNDAKGFGFINDSVTQESVFVHINQLSGPLKEKDKVSFEVEMGPKGPSAINVKKEG</sequence>
<evidence type="ECO:0000256" key="1">
    <source>
        <dbReference type="SAM" id="MobiDB-lite"/>
    </source>
</evidence>
<dbReference type="EMBL" id="CP032157">
    <property type="protein sequence ID" value="AXY72937.1"/>
    <property type="molecule type" value="Genomic_DNA"/>
</dbReference>
<accession>A0A3B7MH74</accession>
<dbReference type="SMART" id="SM00357">
    <property type="entry name" value="CSP"/>
    <property type="match status" value="1"/>
</dbReference>
<dbReference type="RefSeq" id="WP_119048775.1">
    <property type="nucleotide sequence ID" value="NZ_CP032157.1"/>
</dbReference>
<organism evidence="3 4">
    <name type="scientific">Paraflavitalea soli</name>
    <dbReference type="NCBI Taxonomy" id="2315862"/>
    <lineage>
        <taxon>Bacteria</taxon>
        <taxon>Pseudomonadati</taxon>
        <taxon>Bacteroidota</taxon>
        <taxon>Chitinophagia</taxon>
        <taxon>Chitinophagales</taxon>
        <taxon>Chitinophagaceae</taxon>
        <taxon>Paraflavitalea</taxon>
    </lineage>
</organism>
<gene>
    <name evidence="3" type="ORF">D3H65_02675</name>
</gene>
<dbReference type="Gene3D" id="2.40.50.140">
    <property type="entry name" value="Nucleic acid-binding proteins"/>
    <property type="match status" value="1"/>
</dbReference>
<dbReference type="KEGG" id="pseg:D3H65_02675"/>
<dbReference type="OrthoDB" id="1493235at2"/>
<dbReference type="InterPro" id="IPR002059">
    <property type="entry name" value="CSP_DNA-bd"/>
</dbReference>
<feature type="region of interest" description="Disordered" evidence="1">
    <location>
        <begin position="1"/>
        <end position="40"/>
    </location>
</feature>
<dbReference type="GO" id="GO:0005829">
    <property type="term" value="C:cytosol"/>
    <property type="evidence" value="ECO:0007669"/>
    <property type="project" value="UniProtKB-ARBA"/>
</dbReference>
<dbReference type="InterPro" id="IPR012340">
    <property type="entry name" value="NA-bd_OB-fold"/>
</dbReference>
<dbReference type="CDD" id="cd04458">
    <property type="entry name" value="CSP_CDS"/>
    <property type="match status" value="1"/>
</dbReference>
<keyword evidence="4" id="KW-1185">Reference proteome</keyword>
<dbReference type="GO" id="GO:0003676">
    <property type="term" value="F:nucleic acid binding"/>
    <property type="evidence" value="ECO:0007669"/>
    <property type="project" value="InterPro"/>
</dbReference>
<dbReference type="PRINTS" id="PR00050">
    <property type="entry name" value="COLDSHOCK"/>
</dbReference>
<dbReference type="PANTHER" id="PTHR11544">
    <property type="entry name" value="COLD SHOCK DOMAIN CONTAINING PROTEINS"/>
    <property type="match status" value="1"/>
</dbReference>
<feature type="compositionally biased region" description="Basic and acidic residues" evidence="1">
    <location>
        <begin position="8"/>
        <end position="40"/>
    </location>
</feature>